<evidence type="ECO:0000313" key="3">
    <source>
        <dbReference type="Proteomes" id="UP001187192"/>
    </source>
</evidence>
<feature type="compositionally biased region" description="Acidic residues" evidence="1">
    <location>
        <begin position="137"/>
        <end position="153"/>
    </location>
</feature>
<accession>A0AA88AXU3</accession>
<keyword evidence="3" id="KW-1185">Reference proteome</keyword>
<sequence>MSSLKRSNVVVSTHTCKSPSCHRNITKLYEEECAWDVPTMRGNVFAATFHEFSSRAGPHYYLLPGSPLVELNLANFLSLSLVFLSHPKFAPSLPLRAGYRYLAAEMVIVDSEKPKNLSILLVTREDKLVKSPLFSNEENEGDGDDDDDDDDDGVTVAPAA</sequence>
<name>A0AA88AXU3_FICCA</name>
<dbReference type="Proteomes" id="UP001187192">
    <property type="component" value="Unassembled WGS sequence"/>
</dbReference>
<proteinExistence type="predicted"/>
<dbReference type="EMBL" id="BTGU01000054">
    <property type="protein sequence ID" value="GMN55006.1"/>
    <property type="molecule type" value="Genomic_DNA"/>
</dbReference>
<comment type="caution">
    <text evidence="2">The sequence shown here is derived from an EMBL/GenBank/DDBJ whole genome shotgun (WGS) entry which is preliminary data.</text>
</comment>
<gene>
    <name evidence="2" type="ORF">TIFTF001_024119</name>
</gene>
<reference evidence="2" key="1">
    <citation type="submission" date="2023-07" db="EMBL/GenBank/DDBJ databases">
        <title>draft genome sequence of fig (Ficus carica).</title>
        <authorList>
            <person name="Takahashi T."/>
            <person name="Nishimura K."/>
        </authorList>
    </citation>
    <scope>NUCLEOTIDE SEQUENCE</scope>
</reference>
<organism evidence="2 3">
    <name type="scientific">Ficus carica</name>
    <name type="common">Common fig</name>
    <dbReference type="NCBI Taxonomy" id="3494"/>
    <lineage>
        <taxon>Eukaryota</taxon>
        <taxon>Viridiplantae</taxon>
        <taxon>Streptophyta</taxon>
        <taxon>Embryophyta</taxon>
        <taxon>Tracheophyta</taxon>
        <taxon>Spermatophyta</taxon>
        <taxon>Magnoliopsida</taxon>
        <taxon>eudicotyledons</taxon>
        <taxon>Gunneridae</taxon>
        <taxon>Pentapetalae</taxon>
        <taxon>rosids</taxon>
        <taxon>fabids</taxon>
        <taxon>Rosales</taxon>
        <taxon>Moraceae</taxon>
        <taxon>Ficeae</taxon>
        <taxon>Ficus</taxon>
    </lineage>
</organism>
<feature type="region of interest" description="Disordered" evidence="1">
    <location>
        <begin position="131"/>
        <end position="160"/>
    </location>
</feature>
<evidence type="ECO:0000256" key="1">
    <source>
        <dbReference type="SAM" id="MobiDB-lite"/>
    </source>
</evidence>
<protein>
    <submittedName>
        <fullName evidence="2">Uncharacterized protein</fullName>
    </submittedName>
</protein>
<dbReference type="AlphaFoldDB" id="A0AA88AXU3"/>
<evidence type="ECO:0000313" key="2">
    <source>
        <dbReference type="EMBL" id="GMN55006.1"/>
    </source>
</evidence>